<evidence type="ECO:0000256" key="1">
    <source>
        <dbReference type="SAM" id="MobiDB-lite"/>
    </source>
</evidence>
<reference evidence="2 3" key="1">
    <citation type="submission" date="2023-04" db="EMBL/GenBank/DDBJ databases">
        <title>Jannaschia ovalis sp. nov., a marine bacterium isolated from sea tidal flat.</title>
        <authorList>
            <person name="Kwon D.Y."/>
            <person name="Kim J.-J."/>
        </authorList>
    </citation>
    <scope>NUCLEOTIDE SEQUENCE [LARGE SCALE GENOMIC DNA]</scope>
    <source>
        <strain evidence="2 3">GRR-S6-38</strain>
    </source>
</reference>
<name>A0ABY8LFV2_9RHOB</name>
<organism evidence="2 3">
    <name type="scientific">Jannaschia ovalis</name>
    <dbReference type="NCBI Taxonomy" id="3038773"/>
    <lineage>
        <taxon>Bacteria</taxon>
        <taxon>Pseudomonadati</taxon>
        <taxon>Pseudomonadota</taxon>
        <taxon>Alphaproteobacteria</taxon>
        <taxon>Rhodobacterales</taxon>
        <taxon>Roseobacteraceae</taxon>
        <taxon>Jannaschia</taxon>
    </lineage>
</organism>
<feature type="compositionally biased region" description="Low complexity" evidence="1">
    <location>
        <begin position="101"/>
        <end position="115"/>
    </location>
</feature>
<protein>
    <submittedName>
        <fullName evidence="2">Uncharacterized protein</fullName>
    </submittedName>
</protein>
<dbReference type="Proteomes" id="UP001243420">
    <property type="component" value="Chromosome"/>
</dbReference>
<accession>A0ABY8LFV2</accession>
<sequence>MQILALIPDLLLLCATVGLAVYCWRLAARLRAFNDVESGIGGSIAALSDRLDAMRAALDAATAEGDARLQRLSDATDAADDRIGRLEMLLDSLDDAEDALAQMSPASPAAEAPLSFRAHPRRAGDRT</sequence>
<gene>
    <name evidence="2" type="ORF">P8627_07855</name>
</gene>
<proteinExistence type="predicted"/>
<evidence type="ECO:0000313" key="3">
    <source>
        <dbReference type="Proteomes" id="UP001243420"/>
    </source>
</evidence>
<dbReference type="RefSeq" id="WP_279967222.1">
    <property type="nucleotide sequence ID" value="NZ_CP122537.1"/>
</dbReference>
<keyword evidence="3" id="KW-1185">Reference proteome</keyword>
<feature type="region of interest" description="Disordered" evidence="1">
    <location>
        <begin position="101"/>
        <end position="127"/>
    </location>
</feature>
<evidence type="ECO:0000313" key="2">
    <source>
        <dbReference type="EMBL" id="WGH80168.1"/>
    </source>
</evidence>
<dbReference type="EMBL" id="CP122537">
    <property type="protein sequence ID" value="WGH80168.1"/>
    <property type="molecule type" value="Genomic_DNA"/>
</dbReference>